<evidence type="ECO:0000256" key="3">
    <source>
        <dbReference type="ARBA" id="ARBA00023125"/>
    </source>
</evidence>
<keyword evidence="5" id="KW-1133">Transmembrane helix</keyword>
<feature type="coiled-coil region" evidence="4">
    <location>
        <begin position="4"/>
        <end position="31"/>
    </location>
</feature>
<accession>A0A8J8MPX5</accession>
<dbReference type="PANTHER" id="PTHR11361:SF99">
    <property type="entry name" value="DNA MISMATCH REPAIR PROTEIN"/>
    <property type="match status" value="1"/>
</dbReference>
<protein>
    <submittedName>
        <fullName evidence="7">DNA mismatch repair protein</fullName>
    </submittedName>
</protein>
<dbReference type="SUPFAM" id="SSF52540">
    <property type="entry name" value="P-loop containing nucleoside triphosphate hydrolases"/>
    <property type="match status" value="1"/>
</dbReference>
<dbReference type="Gene3D" id="3.40.50.300">
    <property type="entry name" value="P-loop containing nucleotide triphosphate hydrolases"/>
    <property type="match status" value="1"/>
</dbReference>
<reference evidence="7" key="1">
    <citation type="submission" date="2020-07" db="EMBL/GenBank/DDBJ databases">
        <title>Vallitalea pronyensis genome.</title>
        <authorList>
            <person name="Postec A."/>
        </authorList>
    </citation>
    <scope>NUCLEOTIDE SEQUENCE</scope>
    <source>
        <strain evidence="7">FatNI3</strain>
    </source>
</reference>
<dbReference type="GO" id="GO:0005829">
    <property type="term" value="C:cytosol"/>
    <property type="evidence" value="ECO:0007669"/>
    <property type="project" value="TreeGrafter"/>
</dbReference>
<feature type="transmembrane region" description="Helical" evidence="5">
    <location>
        <begin position="216"/>
        <end position="235"/>
    </location>
</feature>
<dbReference type="Pfam" id="PF05192">
    <property type="entry name" value="MutS_III"/>
    <property type="match status" value="1"/>
</dbReference>
<dbReference type="GO" id="GO:0030983">
    <property type="term" value="F:mismatched DNA binding"/>
    <property type="evidence" value="ECO:0007669"/>
    <property type="project" value="InterPro"/>
</dbReference>
<sequence>MSPKREYKNQRKHYEEVLEELKKRSNRYSNMRLILLLAGIIFALWMYEQKNYVYVIAGLCVTLVVFIGLVVMHHKVNRKKTLAQAMYDINAYGINHIIGQWGDNELSGAMYVDEHHAFSYDLDLFGKRSLFQWMNHTNTPIGEKKLRDALVRPHKTKENIVKRQEAVTELASKMKWVQNFRAVGMMEKKKPIEDETELIKWGKKVDAFYLKKPLKWFIRLMPFITIPSIIMAFIIPGIMKHVAFIAFLIQTGIVVFHFFTKSSPLIAVGNYRKQIQVYEQMIRLFEEETFETPLLQDLKRKLKYRDKKTASMQIKKLDQIMDMISLRYFQFYLLFDILTFWDYHCMFALEGWKAKYGQALDRWLDVLGELESLCSIATITYEQPQWVMPTIYHKREIMAEAMGHPLIHEEERVCNSVIFGKERTSLLITGSNMSGKSTFLRTIGINMILAYAGAPVCAQYFHCPIMDIYTSMRVKDDIDNKVSSFYAELIRIKRIIQAANEGKHIFYLLDEIFKGTNSRDRHIGAKTLIKKLAEGPTLGLVSTHDLELAELADEPHSKIANYHFQEFYKGDKIYFDYTLYPGVSDTFNAVYLMRQIGIHITK</sequence>
<proteinExistence type="predicted"/>
<evidence type="ECO:0000256" key="4">
    <source>
        <dbReference type="SAM" id="Coils"/>
    </source>
</evidence>
<keyword evidence="4" id="KW-0175">Coiled coil</keyword>
<feature type="transmembrane region" description="Helical" evidence="5">
    <location>
        <begin position="30"/>
        <end position="47"/>
    </location>
</feature>
<dbReference type="InterPro" id="IPR007696">
    <property type="entry name" value="DNA_mismatch_repair_MutS_core"/>
</dbReference>
<feature type="transmembrane region" description="Helical" evidence="5">
    <location>
        <begin position="241"/>
        <end position="259"/>
    </location>
</feature>
<evidence type="ECO:0000256" key="1">
    <source>
        <dbReference type="ARBA" id="ARBA00022741"/>
    </source>
</evidence>
<organism evidence="7 8">
    <name type="scientific">Vallitalea pronyensis</name>
    <dbReference type="NCBI Taxonomy" id="1348613"/>
    <lineage>
        <taxon>Bacteria</taxon>
        <taxon>Bacillati</taxon>
        <taxon>Bacillota</taxon>
        <taxon>Clostridia</taxon>
        <taxon>Lachnospirales</taxon>
        <taxon>Vallitaleaceae</taxon>
        <taxon>Vallitalea</taxon>
    </lineage>
</organism>
<keyword evidence="8" id="KW-1185">Reference proteome</keyword>
<dbReference type="RefSeq" id="WP_212695907.1">
    <property type="nucleotide sequence ID" value="NZ_CP058649.1"/>
</dbReference>
<evidence type="ECO:0000259" key="6">
    <source>
        <dbReference type="SMART" id="SM00534"/>
    </source>
</evidence>
<dbReference type="Proteomes" id="UP000683246">
    <property type="component" value="Chromosome"/>
</dbReference>
<keyword evidence="3" id="KW-0238">DNA-binding</keyword>
<dbReference type="InterPro" id="IPR036187">
    <property type="entry name" value="DNA_mismatch_repair_MutS_sf"/>
</dbReference>
<gene>
    <name evidence="7" type="ORF">HZI73_24200</name>
</gene>
<dbReference type="InterPro" id="IPR000432">
    <property type="entry name" value="DNA_mismatch_repair_MutS_C"/>
</dbReference>
<evidence type="ECO:0000313" key="7">
    <source>
        <dbReference type="EMBL" id="QUI25208.1"/>
    </source>
</evidence>
<dbReference type="InterPro" id="IPR045076">
    <property type="entry name" value="MutS"/>
</dbReference>
<dbReference type="EMBL" id="CP058649">
    <property type="protein sequence ID" value="QUI25208.1"/>
    <property type="molecule type" value="Genomic_DNA"/>
</dbReference>
<keyword evidence="5" id="KW-0472">Membrane</keyword>
<dbReference type="GO" id="GO:0140664">
    <property type="term" value="F:ATP-dependent DNA damage sensor activity"/>
    <property type="evidence" value="ECO:0007669"/>
    <property type="project" value="InterPro"/>
</dbReference>
<dbReference type="SMART" id="SM00534">
    <property type="entry name" value="MUTSac"/>
    <property type="match status" value="1"/>
</dbReference>
<feature type="domain" description="DNA mismatch repair proteins mutS family" evidence="6">
    <location>
        <begin position="423"/>
        <end position="602"/>
    </location>
</feature>
<dbReference type="GO" id="GO:0005524">
    <property type="term" value="F:ATP binding"/>
    <property type="evidence" value="ECO:0007669"/>
    <property type="project" value="UniProtKB-KW"/>
</dbReference>
<feature type="transmembrane region" description="Helical" evidence="5">
    <location>
        <begin position="53"/>
        <end position="72"/>
    </location>
</feature>
<dbReference type="AlphaFoldDB" id="A0A8J8MPX5"/>
<dbReference type="SUPFAM" id="SSF48334">
    <property type="entry name" value="DNA repair protein MutS, domain III"/>
    <property type="match status" value="1"/>
</dbReference>
<dbReference type="Pfam" id="PF00488">
    <property type="entry name" value="MutS_V"/>
    <property type="match status" value="1"/>
</dbReference>
<dbReference type="PANTHER" id="PTHR11361">
    <property type="entry name" value="DNA MISMATCH REPAIR PROTEIN MUTS FAMILY MEMBER"/>
    <property type="match status" value="1"/>
</dbReference>
<keyword evidence="5" id="KW-0812">Transmembrane</keyword>
<dbReference type="InterPro" id="IPR027417">
    <property type="entry name" value="P-loop_NTPase"/>
</dbReference>
<dbReference type="CDD" id="cd03283">
    <property type="entry name" value="ABC_MutS-like"/>
    <property type="match status" value="1"/>
</dbReference>
<dbReference type="GO" id="GO:0006298">
    <property type="term" value="P:mismatch repair"/>
    <property type="evidence" value="ECO:0007669"/>
    <property type="project" value="InterPro"/>
</dbReference>
<evidence type="ECO:0000313" key="8">
    <source>
        <dbReference type="Proteomes" id="UP000683246"/>
    </source>
</evidence>
<dbReference type="KEGG" id="vpy:HZI73_24200"/>
<keyword evidence="2" id="KW-0067">ATP-binding</keyword>
<evidence type="ECO:0000256" key="5">
    <source>
        <dbReference type="SAM" id="Phobius"/>
    </source>
</evidence>
<dbReference type="Gene3D" id="1.10.1420.10">
    <property type="match status" value="1"/>
</dbReference>
<keyword evidence="1" id="KW-0547">Nucleotide-binding</keyword>
<name>A0A8J8MPX5_9FIRM</name>
<evidence type="ECO:0000256" key="2">
    <source>
        <dbReference type="ARBA" id="ARBA00022840"/>
    </source>
</evidence>